<dbReference type="AlphaFoldDB" id="A0AAI8X5A2"/>
<feature type="domain" description="PknH-like extracellular" evidence="1">
    <location>
        <begin position="50"/>
        <end position="234"/>
    </location>
</feature>
<evidence type="ECO:0000313" key="3">
    <source>
        <dbReference type="Proteomes" id="UP000327362"/>
    </source>
</evidence>
<sequence length="240" mass="24828">MAVAAVIGLIGHHPETVLANRAEISAPSALPTVVASPPVPSTAPSAESLVDDGDLVGLVPTPAEVAAVMGVGRLESNEKLNGPGMFTDPASPVECTGVVMPDARAAYAGSGVHVNYMQAWRDPDSPAMSIIVTGLSTFDSGSAAAAFVDQQSTTWPTCSLKPIVVGTDDERRQTWDVSTVAKKGDTLVADLSMRHIPGRCEHALAARRNVVIDVVSCSQHPDGTAAALTSTVIKRLGWAI</sequence>
<reference evidence="2 3" key="1">
    <citation type="submission" date="2019-09" db="EMBL/GenBank/DDBJ databases">
        <title>Complete genome sequence of Mycobacterium avium subsp. hominissuis strain JP-H-1.</title>
        <authorList>
            <person name="Kinoshita Y."/>
            <person name="Niwa H."/>
            <person name="Uchida-Fujii E."/>
            <person name="Nukada T."/>
        </authorList>
    </citation>
    <scope>NUCLEOTIDE SEQUENCE [LARGE SCALE GENOMIC DNA]</scope>
    <source>
        <strain evidence="2 3">JP-H-1</strain>
        <plasmid evidence="2 3">p1-JPH1</plasmid>
    </source>
</reference>
<keyword evidence="2" id="KW-0614">Plasmid</keyword>
<dbReference type="InterPro" id="IPR026954">
    <property type="entry name" value="PknH-like_Extracell"/>
</dbReference>
<protein>
    <recommendedName>
        <fullName evidence="1">PknH-like extracellular domain-containing protein</fullName>
    </recommendedName>
</protein>
<evidence type="ECO:0000313" key="2">
    <source>
        <dbReference type="EMBL" id="BBN50745.1"/>
    </source>
</evidence>
<proteinExistence type="predicted"/>
<dbReference type="Gene3D" id="3.40.1000.70">
    <property type="entry name" value="PknH-like extracellular domain"/>
    <property type="match status" value="1"/>
</dbReference>
<gene>
    <name evidence="2" type="ORF">JPH1_52200</name>
</gene>
<dbReference type="Proteomes" id="UP000327362">
    <property type="component" value="Plasmid p1-JPH1"/>
</dbReference>
<name>A0AAI8X5A2_MYCAV</name>
<geneLocation type="plasmid" evidence="2 3">
    <name>p1-JPH1</name>
</geneLocation>
<dbReference type="InterPro" id="IPR038232">
    <property type="entry name" value="PknH-like_Extracell_sf"/>
</dbReference>
<dbReference type="Pfam" id="PF14032">
    <property type="entry name" value="PknH_C"/>
    <property type="match status" value="1"/>
</dbReference>
<organism evidence="2 3">
    <name type="scientific">Mycobacterium avium subsp. hominissuis</name>
    <dbReference type="NCBI Taxonomy" id="439334"/>
    <lineage>
        <taxon>Bacteria</taxon>
        <taxon>Bacillati</taxon>
        <taxon>Actinomycetota</taxon>
        <taxon>Actinomycetes</taxon>
        <taxon>Mycobacteriales</taxon>
        <taxon>Mycobacteriaceae</taxon>
        <taxon>Mycobacterium</taxon>
        <taxon>Mycobacterium avium complex (MAC)</taxon>
    </lineage>
</organism>
<accession>A0AAI8X5A2</accession>
<dbReference type="EMBL" id="AP020327">
    <property type="protein sequence ID" value="BBN50745.1"/>
    <property type="molecule type" value="Genomic_DNA"/>
</dbReference>
<evidence type="ECO:0000259" key="1">
    <source>
        <dbReference type="Pfam" id="PF14032"/>
    </source>
</evidence>